<dbReference type="PRINTS" id="PR00377">
    <property type="entry name" value="IMPHPHTASES"/>
</dbReference>
<dbReference type="PROSITE" id="PS00629">
    <property type="entry name" value="IMP_1"/>
    <property type="match status" value="1"/>
</dbReference>
<dbReference type="Gene3D" id="3.30.540.10">
    <property type="entry name" value="Fructose-1,6-Bisphosphatase, subunit A, domain 1"/>
    <property type="match status" value="1"/>
</dbReference>
<keyword evidence="7" id="KW-0472">Membrane</keyword>
<protein>
    <submittedName>
        <fullName evidence="8">3'(2'),5'-bisphosphate nucleotidase</fullName>
        <ecNumber evidence="8">3.1.3.7</ecNumber>
    </submittedName>
</protein>
<sequence length="271" mass="30395">MTSRFSNKQETEALLAGVKQIAYEAGRVIMEVYERGFSVEEKPDHTPVTEADLAAHQVILNGLNALTPDIPILSEECQPPSYAERARWPCYWLVDPLDGTREFIRRNGEFSVNIALIEGQHPVVGTIYGPVVGRLYYAAKGMGAFKKSGIDDVRLIHVRETCPEKVVIAGSRSHYGEEFKQFISHLPDYEIIPMGSALKSCLVAEGKTDIYARLGPTSEWDTAAAQIIVEEAGGLITDTRMQPLRYNTREELLNPHFFVFGDKSRVWSEYL</sequence>
<evidence type="ECO:0000256" key="2">
    <source>
        <dbReference type="ARBA" id="ARBA00022475"/>
    </source>
</evidence>
<dbReference type="GO" id="GO:0000287">
    <property type="term" value="F:magnesium ion binding"/>
    <property type="evidence" value="ECO:0007669"/>
    <property type="project" value="InterPro"/>
</dbReference>
<dbReference type="EMBL" id="UOFY01000039">
    <property type="protein sequence ID" value="VAX09575.1"/>
    <property type="molecule type" value="Genomic_DNA"/>
</dbReference>
<evidence type="ECO:0000256" key="4">
    <source>
        <dbReference type="ARBA" id="ARBA00022723"/>
    </source>
</evidence>
<keyword evidence="5 8" id="KW-0378">Hydrolase</keyword>
<dbReference type="SUPFAM" id="SSF56655">
    <property type="entry name" value="Carbohydrate phosphatase"/>
    <property type="match status" value="1"/>
</dbReference>
<reference evidence="8" key="1">
    <citation type="submission" date="2018-06" db="EMBL/GenBank/DDBJ databases">
        <authorList>
            <person name="Zhirakovskaya E."/>
        </authorList>
    </citation>
    <scope>NUCLEOTIDE SEQUENCE</scope>
</reference>
<comment type="similarity">
    <text evidence="1">Belongs to the inositol monophosphatase superfamily. CysQ family.</text>
</comment>
<dbReference type="PANTHER" id="PTHR43028:SF7">
    <property type="entry name" value="3'(2'),5'-BISPHOSPHATE NUCLEOTIDASE CYSQ"/>
    <property type="match status" value="1"/>
</dbReference>
<dbReference type="InterPro" id="IPR006240">
    <property type="entry name" value="CysQ"/>
</dbReference>
<organism evidence="8">
    <name type="scientific">hydrothermal vent metagenome</name>
    <dbReference type="NCBI Taxonomy" id="652676"/>
    <lineage>
        <taxon>unclassified sequences</taxon>
        <taxon>metagenomes</taxon>
        <taxon>ecological metagenomes</taxon>
    </lineage>
</organism>
<evidence type="ECO:0000256" key="6">
    <source>
        <dbReference type="ARBA" id="ARBA00022842"/>
    </source>
</evidence>
<dbReference type="GO" id="GO:0046854">
    <property type="term" value="P:phosphatidylinositol phosphate biosynthetic process"/>
    <property type="evidence" value="ECO:0007669"/>
    <property type="project" value="InterPro"/>
</dbReference>
<evidence type="ECO:0000256" key="7">
    <source>
        <dbReference type="ARBA" id="ARBA00023136"/>
    </source>
</evidence>
<dbReference type="GO" id="GO:0050427">
    <property type="term" value="P:3'-phosphoadenosine 5'-phosphosulfate metabolic process"/>
    <property type="evidence" value="ECO:0007669"/>
    <property type="project" value="TreeGrafter"/>
</dbReference>
<dbReference type="EC" id="3.1.3.7" evidence="8"/>
<dbReference type="AlphaFoldDB" id="A0A3B1BTA3"/>
<dbReference type="NCBIfam" id="TIGR01331">
    <property type="entry name" value="bisphos_cysQ"/>
    <property type="match status" value="1"/>
</dbReference>
<dbReference type="HAMAP" id="MF_02095">
    <property type="entry name" value="CysQ"/>
    <property type="match status" value="1"/>
</dbReference>
<dbReference type="PANTHER" id="PTHR43028">
    <property type="entry name" value="3'(2'),5'-BISPHOSPHATE NUCLEOTIDASE 1"/>
    <property type="match status" value="1"/>
</dbReference>
<evidence type="ECO:0000256" key="3">
    <source>
        <dbReference type="ARBA" id="ARBA00022519"/>
    </source>
</evidence>
<keyword evidence="4" id="KW-0479">Metal-binding</keyword>
<dbReference type="CDD" id="cd01638">
    <property type="entry name" value="CysQ"/>
    <property type="match status" value="1"/>
</dbReference>
<evidence type="ECO:0000313" key="8">
    <source>
        <dbReference type="EMBL" id="VAX09575.1"/>
    </source>
</evidence>
<dbReference type="Gene3D" id="3.40.190.80">
    <property type="match status" value="1"/>
</dbReference>
<dbReference type="PROSITE" id="PS00630">
    <property type="entry name" value="IMP_2"/>
    <property type="match status" value="1"/>
</dbReference>
<dbReference type="InterPro" id="IPR020583">
    <property type="entry name" value="Inositol_monoP_metal-BS"/>
</dbReference>
<dbReference type="InterPro" id="IPR020550">
    <property type="entry name" value="Inositol_monophosphatase_CS"/>
</dbReference>
<dbReference type="InterPro" id="IPR000760">
    <property type="entry name" value="Inositol_monophosphatase-like"/>
</dbReference>
<name>A0A3B1BTA3_9ZZZZ</name>
<evidence type="ECO:0000256" key="1">
    <source>
        <dbReference type="ARBA" id="ARBA00005289"/>
    </source>
</evidence>
<dbReference type="GO" id="GO:0008441">
    <property type="term" value="F:3'(2'),5'-bisphosphate nucleotidase activity"/>
    <property type="evidence" value="ECO:0007669"/>
    <property type="project" value="UniProtKB-EC"/>
</dbReference>
<proteinExistence type="inferred from homology"/>
<dbReference type="FunFam" id="3.30.540.10:FF:000007">
    <property type="entry name" value="3'(2'),5'-bisphosphate nucleotidase CysQ"/>
    <property type="match status" value="1"/>
</dbReference>
<keyword evidence="6" id="KW-0460">Magnesium</keyword>
<dbReference type="Pfam" id="PF00459">
    <property type="entry name" value="Inositol_P"/>
    <property type="match status" value="1"/>
</dbReference>
<dbReference type="GO" id="GO:0000103">
    <property type="term" value="P:sulfate assimilation"/>
    <property type="evidence" value="ECO:0007669"/>
    <property type="project" value="TreeGrafter"/>
</dbReference>
<keyword evidence="3" id="KW-0997">Cell inner membrane</keyword>
<keyword evidence="2" id="KW-1003">Cell membrane</keyword>
<dbReference type="InterPro" id="IPR050725">
    <property type="entry name" value="CysQ/Inositol_MonoPase"/>
</dbReference>
<evidence type="ECO:0000256" key="5">
    <source>
        <dbReference type="ARBA" id="ARBA00022801"/>
    </source>
</evidence>
<gene>
    <name evidence="8" type="ORF">MNBD_GAMMA25-2202</name>
</gene>
<accession>A0A3B1BTA3</accession>